<dbReference type="InterPro" id="IPR001024">
    <property type="entry name" value="PLAT/LH2_dom"/>
</dbReference>
<dbReference type="PROSITE" id="PS50095">
    <property type="entry name" value="PLAT"/>
    <property type="match status" value="1"/>
</dbReference>
<proteinExistence type="predicted"/>
<dbReference type="InterPro" id="IPR036392">
    <property type="entry name" value="PLAT/LH2_dom_sf"/>
</dbReference>
<dbReference type="Pfam" id="PF06232">
    <property type="entry name" value="ATS3"/>
    <property type="match status" value="1"/>
</dbReference>
<comment type="caution">
    <text evidence="1">Lacks conserved residue(s) required for the propagation of feature annotation.</text>
</comment>
<evidence type="ECO:0000259" key="3">
    <source>
        <dbReference type="PROSITE" id="PS50095"/>
    </source>
</evidence>
<reference evidence="4" key="2">
    <citation type="submission" date="2019-07" db="EMBL/GenBank/DDBJ databases">
        <authorList>
            <person name="Yang Y."/>
            <person name="Bocs S."/>
            <person name="Baudouin L."/>
        </authorList>
    </citation>
    <scope>NUCLEOTIDE SEQUENCE</scope>
    <source>
        <tissue evidence="4">Spear leaf of Hainan Tall coconut</tissue>
    </source>
</reference>
<comment type="caution">
    <text evidence="4">The sequence shown here is derived from an EMBL/GenBank/DDBJ whole genome shotgun (WGS) entry which is preliminary data.</text>
</comment>
<feature type="signal peptide" evidence="2">
    <location>
        <begin position="1"/>
        <end position="22"/>
    </location>
</feature>
<evidence type="ECO:0000256" key="2">
    <source>
        <dbReference type="SAM" id="SignalP"/>
    </source>
</evidence>
<reference evidence="4" key="1">
    <citation type="journal article" date="2017" name="Gigascience">
        <title>The genome draft of coconut (Cocos nucifera).</title>
        <authorList>
            <person name="Xiao Y."/>
            <person name="Xu P."/>
            <person name="Fan H."/>
            <person name="Baudouin L."/>
            <person name="Xia W."/>
            <person name="Bocs S."/>
            <person name="Xu J."/>
            <person name="Li Q."/>
            <person name="Guo A."/>
            <person name="Zhou L."/>
            <person name="Li J."/>
            <person name="Wu Y."/>
            <person name="Ma Z."/>
            <person name="Armero A."/>
            <person name="Issali A.E."/>
            <person name="Liu N."/>
            <person name="Peng M."/>
            <person name="Yang Y."/>
        </authorList>
    </citation>
    <scope>NUCLEOTIDE SEQUENCE</scope>
    <source>
        <tissue evidence="4">Spear leaf of Hainan Tall coconut</tissue>
    </source>
</reference>
<evidence type="ECO:0000313" key="4">
    <source>
        <dbReference type="EMBL" id="KAG1354420.1"/>
    </source>
</evidence>
<gene>
    <name evidence="4" type="ORF">COCNU_07G005320</name>
</gene>
<dbReference type="PANTHER" id="PTHR31718">
    <property type="entry name" value="PLAT DOMAIN-CONTAINING PROTEIN"/>
    <property type="match status" value="1"/>
</dbReference>
<sequence length="178" mass="19368">MTIRRFLSLLLLLALLPLLASAEDDECVYTLYVRTGSVIKGGTDANIGVSLGDALGREVQVKDLVSWGGLMGSDHDYFERGNLDAFSGRGPCGLTTPLCRLNVTSDGSGAHHGWYCDYVEVTFTGPHLNCSQTRFYVHQWLATDAPPFQLYAIVDDCDQARAPSSPNLVLGNRLDADI</sequence>
<dbReference type="EMBL" id="CM017878">
    <property type="protein sequence ID" value="KAG1354420.1"/>
    <property type="molecule type" value="Genomic_DNA"/>
</dbReference>
<dbReference type="OrthoDB" id="5322100at2759"/>
<accession>A0A8K0IEK2</accession>
<dbReference type="InterPro" id="IPR010417">
    <property type="entry name" value="Embryo-specific_ATS3"/>
</dbReference>
<keyword evidence="5" id="KW-1185">Reference proteome</keyword>
<dbReference type="AlphaFoldDB" id="A0A8K0IEK2"/>
<feature type="domain" description="PLAT" evidence="3">
    <location>
        <begin position="27"/>
        <end position="155"/>
    </location>
</feature>
<dbReference type="PANTHER" id="PTHR31718:SF47">
    <property type="entry name" value="OS06G0206401 PROTEIN"/>
    <property type="match status" value="1"/>
</dbReference>
<evidence type="ECO:0000313" key="5">
    <source>
        <dbReference type="Proteomes" id="UP000797356"/>
    </source>
</evidence>
<keyword evidence="2" id="KW-0732">Signal</keyword>
<feature type="chain" id="PRO_5035455217" evidence="2">
    <location>
        <begin position="23"/>
        <end position="178"/>
    </location>
</feature>
<protein>
    <submittedName>
        <fullName evidence="4">PLAT domain-containing protein 2</fullName>
    </submittedName>
</protein>
<dbReference type="Gene3D" id="2.60.60.20">
    <property type="entry name" value="PLAT/LH2 domain"/>
    <property type="match status" value="1"/>
</dbReference>
<name>A0A8K0IEK2_COCNU</name>
<organism evidence="4 5">
    <name type="scientific">Cocos nucifera</name>
    <name type="common">Coconut palm</name>
    <dbReference type="NCBI Taxonomy" id="13894"/>
    <lineage>
        <taxon>Eukaryota</taxon>
        <taxon>Viridiplantae</taxon>
        <taxon>Streptophyta</taxon>
        <taxon>Embryophyta</taxon>
        <taxon>Tracheophyta</taxon>
        <taxon>Spermatophyta</taxon>
        <taxon>Magnoliopsida</taxon>
        <taxon>Liliopsida</taxon>
        <taxon>Arecaceae</taxon>
        <taxon>Arecoideae</taxon>
        <taxon>Cocoseae</taxon>
        <taxon>Attaleinae</taxon>
        <taxon>Cocos</taxon>
    </lineage>
</organism>
<dbReference type="Proteomes" id="UP000797356">
    <property type="component" value="Chromosome 7"/>
</dbReference>
<evidence type="ECO:0000256" key="1">
    <source>
        <dbReference type="PROSITE-ProRule" id="PRU00152"/>
    </source>
</evidence>
<dbReference type="SUPFAM" id="SSF49723">
    <property type="entry name" value="Lipase/lipooxygenase domain (PLAT/LH2 domain)"/>
    <property type="match status" value="1"/>
</dbReference>